<proteinExistence type="predicted"/>
<evidence type="ECO:0000313" key="1">
    <source>
        <dbReference type="EMBL" id="MFC0243659.1"/>
    </source>
</evidence>
<name>A0ABV6EZJ3_9BRAD</name>
<sequence>MTRHRWGEPKRFPPFKTERECLNGCGIVKVTRHESEGPRDIHWQEFWRDGEQIRSAGTPVCEPVPAPAV</sequence>
<gene>
    <name evidence="1" type="ORF">ACFFJ6_24465</name>
</gene>
<dbReference type="RefSeq" id="WP_378392857.1">
    <property type="nucleotide sequence ID" value="NZ_JBHLWM010000012.1"/>
</dbReference>
<evidence type="ECO:0000313" key="2">
    <source>
        <dbReference type="Proteomes" id="UP001589775"/>
    </source>
</evidence>
<comment type="caution">
    <text evidence="1">The sequence shown here is derived from an EMBL/GenBank/DDBJ whole genome shotgun (WGS) entry which is preliminary data.</text>
</comment>
<dbReference type="EMBL" id="JBHLWM010000012">
    <property type="protein sequence ID" value="MFC0243659.1"/>
    <property type="molecule type" value="Genomic_DNA"/>
</dbReference>
<protein>
    <submittedName>
        <fullName evidence="1">Cytochrome C</fullName>
    </submittedName>
</protein>
<accession>A0ABV6EZJ3</accession>
<keyword evidence="2" id="KW-1185">Reference proteome</keyword>
<reference evidence="1 2" key="1">
    <citation type="submission" date="2024-09" db="EMBL/GenBank/DDBJ databases">
        <authorList>
            <person name="Sun Q."/>
            <person name="Mori K."/>
        </authorList>
    </citation>
    <scope>NUCLEOTIDE SEQUENCE [LARGE SCALE GENOMIC DNA]</scope>
    <source>
        <strain evidence="1 2">KCTC 23279</strain>
    </source>
</reference>
<organism evidence="1 2">
    <name type="scientific">Rhodopseudomonas telluris</name>
    <dbReference type="NCBI Taxonomy" id="644215"/>
    <lineage>
        <taxon>Bacteria</taxon>
        <taxon>Pseudomonadati</taxon>
        <taxon>Pseudomonadota</taxon>
        <taxon>Alphaproteobacteria</taxon>
        <taxon>Hyphomicrobiales</taxon>
        <taxon>Nitrobacteraceae</taxon>
        <taxon>Rhodopseudomonas</taxon>
    </lineage>
</organism>
<dbReference type="Proteomes" id="UP001589775">
    <property type="component" value="Unassembled WGS sequence"/>
</dbReference>